<feature type="chain" id="PRO_5032895515" description="Laccase" evidence="2">
    <location>
        <begin position="21"/>
        <end position="223"/>
    </location>
</feature>
<dbReference type="Pfam" id="PF00394">
    <property type="entry name" value="Cu-oxidase"/>
    <property type="match status" value="1"/>
</dbReference>
<feature type="domain" description="Plastocyanin-like" evidence="3">
    <location>
        <begin position="159"/>
        <end position="204"/>
    </location>
</feature>
<feature type="domain" description="Plastocyanin-like" evidence="4">
    <location>
        <begin position="34"/>
        <end position="146"/>
    </location>
</feature>
<reference evidence="5 6" key="1">
    <citation type="submission" date="2020-10" db="EMBL/GenBank/DDBJ databases">
        <title>The Coptis chinensis genome and diversification of protoberbering-type alkaloids.</title>
        <authorList>
            <person name="Wang B."/>
            <person name="Shu S."/>
            <person name="Song C."/>
            <person name="Liu Y."/>
        </authorList>
    </citation>
    <scope>NUCLEOTIDE SEQUENCE [LARGE SCALE GENOMIC DNA]</scope>
    <source>
        <strain evidence="5">HL-2020</strain>
        <tissue evidence="5">Leaf</tissue>
    </source>
</reference>
<comment type="caution">
    <text evidence="5">The sequence shown here is derived from an EMBL/GenBank/DDBJ whole genome shotgun (WGS) entry which is preliminary data.</text>
</comment>
<evidence type="ECO:0000259" key="3">
    <source>
        <dbReference type="Pfam" id="PF00394"/>
    </source>
</evidence>
<dbReference type="EMBL" id="JADFTS010000007">
    <property type="protein sequence ID" value="KAF9596779.1"/>
    <property type="molecule type" value="Genomic_DNA"/>
</dbReference>
<evidence type="ECO:0000259" key="4">
    <source>
        <dbReference type="Pfam" id="PF07732"/>
    </source>
</evidence>
<dbReference type="InterPro" id="IPR001117">
    <property type="entry name" value="Cu-oxidase_2nd"/>
</dbReference>
<dbReference type="Pfam" id="PF07732">
    <property type="entry name" value="Cu-oxidase_3"/>
    <property type="match status" value="1"/>
</dbReference>
<dbReference type="PANTHER" id="PTHR11709:SF9">
    <property type="entry name" value="LACCASE-7"/>
    <property type="match status" value="1"/>
</dbReference>
<dbReference type="AlphaFoldDB" id="A0A835HE37"/>
<evidence type="ECO:0000313" key="6">
    <source>
        <dbReference type="Proteomes" id="UP000631114"/>
    </source>
</evidence>
<dbReference type="CDD" id="cd13849">
    <property type="entry name" value="CuRO_1_LCC_plant"/>
    <property type="match status" value="1"/>
</dbReference>
<dbReference type="SUPFAM" id="SSF49503">
    <property type="entry name" value="Cupredoxins"/>
    <property type="match status" value="2"/>
</dbReference>
<keyword evidence="6" id="KW-1185">Reference proteome</keyword>
<evidence type="ECO:0008006" key="7">
    <source>
        <dbReference type="Google" id="ProtNLM"/>
    </source>
</evidence>
<organism evidence="5 6">
    <name type="scientific">Coptis chinensis</name>
    <dbReference type="NCBI Taxonomy" id="261450"/>
    <lineage>
        <taxon>Eukaryota</taxon>
        <taxon>Viridiplantae</taxon>
        <taxon>Streptophyta</taxon>
        <taxon>Embryophyta</taxon>
        <taxon>Tracheophyta</taxon>
        <taxon>Spermatophyta</taxon>
        <taxon>Magnoliopsida</taxon>
        <taxon>Ranunculales</taxon>
        <taxon>Ranunculaceae</taxon>
        <taxon>Coptidoideae</taxon>
        <taxon>Coptis</taxon>
    </lineage>
</organism>
<dbReference type="InterPro" id="IPR008972">
    <property type="entry name" value="Cupredoxin"/>
</dbReference>
<evidence type="ECO:0000313" key="5">
    <source>
        <dbReference type="EMBL" id="KAF9596779.1"/>
    </source>
</evidence>
<dbReference type="GO" id="GO:0005507">
    <property type="term" value="F:copper ion binding"/>
    <property type="evidence" value="ECO:0007669"/>
    <property type="project" value="InterPro"/>
</dbReference>
<proteinExistence type="inferred from homology"/>
<dbReference type="Proteomes" id="UP000631114">
    <property type="component" value="Unassembled WGS sequence"/>
</dbReference>
<dbReference type="GO" id="GO:0016491">
    <property type="term" value="F:oxidoreductase activity"/>
    <property type="evidence" value="ECO:0007669"/>
    <property type="project" value="TreeGrafter"/>
</dbReference>
<protein>
    <recommendedName>
        <fullName evidence="7">Laccase</fullName>
    </recommendedName>
</protein>
<evidence type="ECO:0000256" key="1">
    <source>
        <dbReference type="ARBA" id="ARBA00010609"/>
    </source>
</evidence>
<evidence type="ECO:0000256" key="2">
    <source>
        <dbReference type="SAM" id="SignalP"/>
    </source>
</evidence>
<name>A0A835HE37_9MAGN</name>
<dbReference type="Gene3D" id="2.60.40.420">
    <property type="entry name" value="Cupredoxins - blue copper proteins"/>
    <property type="match status" value="1"/>
</dbReference>
<dbReference type="InterPro" id="IPR034288">
    <property type="entry name" value="CuRO_1_LCC"/>
</dbReference>
<keyword evidence="2" id="KW-0732">Signal</keyword>
<accession>A0A835HE37</accession>
<dbReference type="OrthoDB" id="679880at2759"/>
<comment type="similarity">
    <text evidence="1">Belongs to the multicopper oxidase family.</text>
</comment>
<gene>
    <name evidence="5" type="ORF">IFM89_013326</name>
</gene>
<sequence>MARIILLLACTAVILATIAASSIVEHTFNVGNFPIQRLCQEYVKTAVNAGSLPGPTIEVREGDSLVIHVFNESPFNITLHWHGVFQRLSGWADGPAYVTQCPILPGNSYTYRFAIIGQEGTLWWHAHAHISMLRSTLHGAIIVRPKLRGYPFKIPYMEIPLVLGEWWNENIVDVENNFLKSGGGPSLSNAYTINGQPGHLYPCSTDGEKILSIISSNLTCYVI</sequence>
<dbReference type="PANTHER" id="PTHR11709">
    <property type="entry name" value="MULTI-COPPER OXIDASE"/>
    <property type="match status" value="1"/>
</dbReference>
<dbReference type="InterPro" id="IPR011707">
    <property type="entry name" value="Cu-oxidase-like_N"/>
</dbReference>
<dbReference type="InterPro" id="IPR045087">
    <property type="entry name" value="Cu-oxidase_fam"/>
</dbReference>
<feature type="signal peptide" evidence="2">
    <location>
        <begin position="1"/>
        <end position="20"/>
    </location>
</feature>